<dbReference type="HOGENOM" id="CLU_079365_0_0_11"/>
<dbReference type="Proteomes" id="UP000007882">
    <property type="component" value="Chromosome"/>
</dbReference>
<dbReference type="AlphaFoldDB" id="I0H8G4"/>
<dbReference type="eggNOG" id="COG0456">
    <property type="taxonomic scope" value="Bacteria"/>
</dbReference>
<evidence type="ECO:0000259" key="1">
    <source>
        <dbReference type="PROSITE" id="PS51186"/>
    </source>
</evidence>
<dbReference type="GO" id="GO:0016747">
    <property type="term" value="F:acyltransferase activity, transferring groups other than amino-acyl groups"/>
    <property type="evidence" value="ECO:0007669"/>
    <property type="project" value="InterPro"/>
</dbReference>
<dbReference type="InterPro" id="IPR016181">
    <property type="entry name" value="Acyl_CoA_acyltransferase"/>
</dbReference>
<accession>I0H8G4</accession>
<feature type="domain" description="N-acetyltransferase" evidence="1">
    <location>
        <begin position="118"/>
        <end position="252"/>
    </location>
</feature>
<keyword evidence="3" id="KW-1185">Reference proteome</keyword>
<dbReference type="PATRIC" id="fig|512565.3.peg.4066"/>
<dbReference type="KEGG" id="ams:AMIS_40810"/>
<dbReference type="PROSITE" id="PS51186">
    <property type="entry name" value="GNAT"/>
    <property type="match status" value="1"/>
</dbReference>
<sequence length="252" mass="27559">MDVGFVLGLFDRQMRREARPETPGARIERSERVIRHIGGEGDWNAVIWSDLEESTADAVIAEQAQMGAGFEWKLYGHDRPADLADRLRTAGFEAEEPETLMVAAVSELRLQPRLPGGVRVEEVTDPAGVELMVDVSERAFGASIPWLRARLLAQVGSPTTQMLVAMAGDEPVSAARMDLHPGTAFASLWGGGTLEQWRGRGIYRALVAHRARRAAEKGFDYLQVDATDQSRPILERLGVGALTTTTPFVLPG</sequence>
<evidence type="ECO:0000313" key="2">
    <source>
        <dbReference type="EMBL" id="BAL89301.1"/>
    </source>
</evidence>
<keyword evidence="2" id="KW-0808">Transferase</keyword>
<dbReference type="STRING" id="512565.AMIS_40810"/>
<evidence type="ECO:0000313" key="3">
    <source>
        <dbReference type="Proteomes" id="UP000007882"/>
    </source>
</evidence>
<dbReference type="Gene3D" id="3.40.630.30">
    <property type="match status" value="1"/>
</dbReference>
<proteinExistence type="predicted"/>
<gene>
    <name evidence="2" type="ordered locus">AMIS_40810</name>
</gene>
<dbReference type="CDD" id="cd04301">
    <property type="entry name" value="NAT_SF"/>
    <property type="match status" value="1"/>
</dbReference>
<dbReference type="SUPFAM" id="SSF55729">
    <property type="entry name" value="Acyl-CoA N-acyltransferases (Nat)"/>
    <property type="match status" value="1"/>
</dbReference>
<name>I0H8G4_ACTM4</name>
<organism evidence="2 3">
    <name type="scientific">Actinoplanes missouriensis (strain ATCC 14538 / DSM 43046 / CBS 188.64 / JCM 3121 / NBRC 102363 / NCIMB 12654 / NRRL B-3342 / UNCC 431)</name>
    <dbReference type="NCBI Taxonomy" id="512565"/>
    <lineage>
        <taxon>Bacteria</taxon>
        <taxon>Bacillati</taxon>
        <taxon>Actinomycetota</taxon>
        <taxon>Actinomycetes</taxon>
        <taxon>Micromonosporales</taxon>
        <taxon>Micromonosporaceae</taxon>
        <taxon>Actinoplanes</taxon>
    </lineage>
</organism>
<dbReference type="EMBL" id="AP012319">
    <property type="protein sequence ID" value="BAL89301.1"/>
    <property type="molecule type" value="Genomic_DNA"/>
</dbReference>
<reference evidence="2 3" key="1">
    <citation type="submission" date="2012-02" db="EMBL/GenBank/DDBJ databases">
        <title>Complete genome sequence of Actinoplanes missouriensis 431 (= NBRC 102363).</title>
        <authorList>
            <person name="Ohnishi Y."/>
            <person name="Ishikawa J."/>
            <person name="Sekine M."/>
            <person name="Hosoyama A."/>
            <person name="Harada T."/>
            <person name="Narita H."/>
            <person name="Hata T."/>
            <person name="Konno Y."/>
            <person name="Tutikane K."/>
            <person name="Fujita N."/>
            <person name="Horinouchi S."/>
            <person name="Hayakawa M."/>
        </authorList>
    </citation>
    <scope>NUCLEOTIDE SEQUENCE [LARGE SCALE GENOMIC DNA]</scope>
    <source>
        <strain evidence="3">ATCC 14538 / DSM 43046 / CBS 188.64 / JCM 3121 / NBRC 102363 / NCIMB 12654 / NRRL B-3342 / UNCC 431</strain>
    </source>
</reference>
<dbReference type="Pfam" id="PF00583">
    <property type="entry name" value="Acetyltransf_1"/>
    <property type="match status" value="1"/>
</dbReference>
<dbReference type="InterPro" id="IPR000182">
    <property type="entry name" value="GNAT_dom"/>
</dbReference>
<dbReference type="OrthoDB" id="164800at2"/>
<protein>
    <submittedName>
        <fullName evidence="2">Putative GCN5-related N-acetyltransferase</fullName>
    </submittedName>
</protein>